<name>A0A7D3XV27_9BACT</name>
<reference evidence="1 2" key="1">
    <citation type="submission" date="2019-07" db="EMBL/GenBank/DDBJ databases">
        <title>Thalassofilum flectens gen. nov., sp. nov., a novel moderate thermophilic anaerobe from a shallow sea hot spring in Kunashir Island (Russia), representing a new family in the order Bacteroidales, and proposal of Thalassofilacea fam. nov.</title>
        <authorList>
            <person name="Kochetkova T.V."/>
            <person name="Podosokorskaya O.A."/>
            <person name="Novikov A."/>
            <person name="Elcheninov A.G."/>
            <person name="Toshchakov S.V."/>
            <person name="Kublanov I.V."/>
        </authorList>
    </citation>
    <scope>NUCLEOTIDE SEQUENCE [LARGE SCALE GENOMIC DNA]</scope>
    <source>
        <strain evidence="1 2">38-H</strain>
    </source>
</reference>
<dbReference type="EMBL" id="CP041345">
    <property type="protein sequence ID" value="QKG79568.1"/>
    <property type="molecule type" value="Genomic_DNA"/>
</dbReference>
<accession>A0A7D3XV27</accession>
<organism evidence="1 2">
    <name type="scientific">Tenuifilum thalassicum</name>
    <dbReference type="NCBI Taxonomy" id="2590900"/>
    <lineage>
        <taxon>Bacteria</taxon>
        <taxon>Pseudomonadati</taxon>
        <taxon>Bacteroidota</taxon>
        <taxon>Bacteroidia</taxon>
        <taxon>Bacteroidales</taxon>
        <taxon>Tenuifilaceae</taxon>
        <taxon>Tenuifilum</taxon>
    </lineage>
</organism>
<protein>
    <submittedName>
        <fullName evidence="1">DUF4835 family protein</fullName>
    </submittedName>
</protein>
<gene>
    <name evidence="1" type="ORF">FHG85_04595</name>
</gene>
<dbReference type="RefSeq" id="WP_173073420.1">
    <property type="nucleotide sequence ID" value="NZ_CP041345.1"/>
</dbReference>
<dbReference type="Pfam" id="PF16119">
    <property type="entry name" value="DUF4835"/>
    <property type="match status" value="1"/>
</dbReference>
<evidence type="ECO:0000313" key="1">
    <source>
        <dbReference type="EMBL" id="QKG79568.1"/>
    </source>
</evidence>
<evidence type="ECO:0000313" key="2">
    <source>
        <dbReference type="Proteomes" id="UP000500961"/>
    </source>
</evidence>
<dbReference type="AlphaFoldDB" id="A0A7D3XV27"/>
<proteinExistence type="predicted"/>
<keyword evidence="2" id="KW-1185">Reference proteome</keyword>
<sequence length="303" mass="35513">MKRIGLLVLLFIPLIAFSQELRCNVSVNSQRIQGTNRILFQNMQTAIYEFMNNTTWTNHVYSFDERIECSIMLNITEQIGSDEFKGTIQVQSRRPVFNTSYNTTMLNFQDNNLHFRFREYEKIEFSESTHLNNLSSILAFYAYVIIGLDYDSFSLLGGTEYFQKAERIVSNAQNAVERGWKAYEGNRKNRYWLIENLLNPKYKPLREAIYKYHRLGLDVMSEKTAEGRAEIAESLVLLQRVYREKPDPYLFALQLFFDAKSDELVNIFSESFPTEKARVVNILTEIDNANASKYKKIIEQQNN</sequence>
<dbReference type="Proteomes" id="UP000500961">
    <property type="component" value="Chromosome"/>
</dbReference>
<dbReference type="InterPro" id="IPR032274">
    <property type="entry name" value="DUF4835"/>
</dbReference>
<dbReference type="KEGG" id="ttz:FHG85_04595"/>